<evidence type="ECO:0000256" key="3">
    <source>
        <dbReference type="ARBA" id="ARBA00022475"/>
    </source>
</evidence>
<dbReference type="InterPro" id="IPR043325">
    <property type="entry name" value="LTSS"/>
</dbReference>
<dbReference type="EMBL" id="JAIWQS010000012">
    <property type="protein sequence ID" value="KAJ8749420.1"/>
    <property type="molecule type" value="Genomic_DNA"/>
</dbReference>
<dbReference type="GO" id="GO:0006869">
    <property type="term" value="P:lipid transport"/>
    <property type="evidence" value="ECO:0007669"/>
    <property type="project" value="InterPro"/>
</dbReference>
<feature type="chain" id="PRO_5043440389" description="Bifunctional inhibitor/plant lipid transfer protein/seed storage helical domain-containing protein" evidence="10">
    <location>
        <begin position="25"/>
        <end position="179"/>
    </location>
</feature>
<evidence type="ECO:0000256" key="9">
    <source>
        <dbReference type="SAM" id="MobiDB-lite"/>
    </source>
</evidence>
<keyword evidence="6" id="KW-1015">Disulfide bond</keyword>
<dbReference type="SUPFAM" id="SSF47699">
    <property type="entry name" value="Bifunctional inhibitor/lipid-transfer protein/seed storage 2S albumin"/>
    <property type="match status" value="1"/>
</dbReference>
<evidence type="ECO:0000256" key="7">
    <source>
        <dbReference type="ARBA" id="ARBA00023180"/>
    </source>
</evidence>
<feature type="compositionally biased region" description="Polar residues" evidence="9">
    <location>
        <begin position="129"/>
        <end position="139"/>
    </location>
</feature>
<reference evidence="12 13" key="1">
    <citation type="submission" date="2021-09" db="EMBL/GenBank/DDBJ databases">
        <title>Genomic insights and catalytic innovation underlie evolution of tropane alkaloids biosynthesis.</title>
        <authorList>
            <person name="Wang Y.-J."/>
            <person name="Tian T."/>
            <person name="Huang J.-P."/>
            <person name="Huang S.-X."/>
        </authorList>
    </citation>
    <scope>NUCLEOTIDE SEQUENCE [LARGE SCALE GENOMIC DNA]</scope>
    <source>
        <strain evidence="12">KIB-2018</strain>
        <tissue evidence="12">Leaf</tissue>
    </source>
</reference>
<sequence>MASNVIQCGLFLVFAMMLCSGATAQSGCTRVLVSLSPCLNYVTGNSSTPSSSCCSQLAKVVQSQPECLCTMVNGGGSSIGVSVNQTLALGLPAACAVQTPPVSRCNGANGPATAPASSPISPPADDTPQQTPSGTSAGTGSKAVPTADGTSNSNASITRTQLYLTVLFLILGASSASRF</sequence>
<protein>
    <recommendedName>
        <fullName evidence="11">Bifunctional inhibitor/plant lipid transfer protein/seed storage helical domain-containing protein</fullName>
    </recommendedName>
</protein>
<keyword evidence="7" id="KW-0325">Glycoprotein</keyword>
<comment type="similarity">
    <text evidence="2">Belongs to the plant LTP family.</text>
</comment>
<gene>
    <name evidence="12" type="ORF">K2173_025464</name>
</gene>
<keyword evidence="4" id="KW-0336">GPI-anchor</keyword>
<evidence type="ECO:0000256" key="5">
    <source>
        <dbReference type="ARBA" id="ARBA00022729"/>
    </source>
</evidence>
<evidence type="ECO:0000256" key="6">
    <source>
        <dbReference type="ARBA" id="ARBA00023157"/>
    </source>
</evidence>
<feature type="region of interest" description="Disordered" evidence="9">
    <location>
        <begin position="106"/>
        <end position="154"/>
    </location>
</feature>
<comment type="caution">
    <text evidence="12">The sequence shown here is derived from an EMBL/GenBank/DDBJ whole genome shotgun (WGS) entry which is preliminary data.</text>
</comment>
<evidence type="ECO:0000313" key="12">
    <source>
        <dbReference type="EMBL" id="KAJ8749420.1"/>
    </source>
</evidence>
<feature type="signal peptide" evidence="10">
    <location>
        <begin position="1"/>
        <end position="24"/>
    </location>
</feature>
<dbReference type="InterPro" id="IPR016140">
    <property type="entry name" value="Bifunc_inhib/LTP/seed_store"/>
</dbReference>
<evidence type="ECO:0000256" key="2">
    <source>
        <dbReference type="ARBA" id="ARBA00009748"/>
    </source>
</evidence>
<evidence type="ECO:0000259" key="11">
    <source>
        <dbReference type="SMART" id="SM00499"/>
    </source>
</evidence>
<keyword evidence="3" id="KW-1003">Cell membrane</keyword>
<comment type="subcellular location">
    <subcellularLocation>
        <location evidence="1">Cell membrane</location>
        <topology evidence="1">Lipid-anchor</topology>
        <topology evidence="1">GPI-anchor</topology>
    </subcellularLocation>
</comment>
<dbReference type="GO" id="GO:0005886">
    <property type="term" value="C:plasma membrane"/>
    <property type="evidence" value="ECO:0007669"/>
    <property type="project" value="UniProtKB-SubCell"/>
</dbReference>
<dbReference type="AlphaFoldDB" id="A0AAV8SBJ6"/>
<dbReference type="Gene3D" id="1.10.110.10">
    <property type="entry name" value="Plant lipid-transfer and hydrophobic proteins"/>
    <property type="match status" value="1"/>
</dbReference>
<feature type="compositionally biased region" description="Low complexity" evidence="9">
    <location>
        <begin position="111"/>
        <end position="128"/>
    </location>
</feature>
<keyword evidence="5 10" id="KW-0732">Signal</keyword>
<evidence type="ECO:0000256" key="10">
    <source>
        <dbReference type="SAM" id="SignalP"/>
    </source>
</evidence>
<feature type="domain" description="Bifunctional inhibitor/plant lipid transfer protein/seed storage helical" evidence="11">
    <location>
        <begin position="28"/>
        <end position="105"/>
    </location>
</feature>
<evidence type="ECO:0000256" key="4">
    <source>
        <dbReference type="ARBA" id="ARBA00022622"/>
    </source>
</evidence>
<keyword evidence="4" id="KW-0472">Membrane</keyword>
<dbReference type="Proteomes" id="UP001159364">
    <property type="component" value="Linkage Group LG12"/>
</dbReference>
<proteinExistence type="inferred from homology"/>
<dbReference type="Pfam" id="PF14368">
    <property type="entry name" value="LTP_2"/>
    <property type="match status" value="1"/>
</dbReference>
<dbReference type="InterPro" id="IPR000528">
    <property type="entry name" value="Plant_nsLTP"/>
</dbReference>
<name>A0AAV8SBJ6_9ROSI</name>
<dbReference type="GO" id="GO:0008289">
    <property type="term" value="F:lipid binding"/>
    <property type="evidence" value="ECO:0007669"/>
    <property type="project" value="InterPro"/>
</dbReference>
<dbReference type="InterPro" id="IPR036312">
    <property type="entry name" value="Bifun_inhib/LTP/seed_sf"/>
</dbReference>
<dbReference type="FunFam" id="1.10.110.10:FF:000001">
    <property type="entry name" value="Bifunctional inhibitor/lipid-transfer protein/seed storage 2S albumin superfamily protein"/>
    <property type="match status" value="1"/>
</dbReference>
<dbReference type="GO" id="GO:0098552">
    <property type="term" value="C:side of membrane"/>
    <property type="evidence" value="ECO:0007669"/>
    <property type="project" value="UniProtKB-KW"/>
</dbReference>
<dbReference type="PRINTS" id="PR00382">
    <property type="entry name" value="LIPIDTRNSFER"/>
</dbReference>
<organism evidence="12 13">
    <name type="scientific">Erythroxylum novogranatense</name>
    <dbReference type="NCBI Taxonomy" id="1862640"/>
    <lineage>
        <taxon>Eukaryota</taxon>
        <taxon>Viridiplantae</taxon>
        <taxon>Streptophyta</taxon>
        <taxon>Embryophyta</taxon>
        <taxon>Tracheophyta</taxon>
        <taxon>Spermatophyta</taxon>
        <taxon>Magnoliopsida</taxon>
        <taxon>eudicotyledons</taxon>
        <taxon>Gunneridae</taxon>
        <taxon>Pentapetalae</taxon>
        <taxon>rosids</taxon>
        <taxon>fabids</taxon>
        <taxon>Malpighiales</taxon>
        <taxon>Erythroxylaceae</taxon>
        <taxon>Erythroxylum</taxon>
    </lineage>
</organism>
<keyword evidence="13" id="KW-1185">Reference proteome</keyword>
<evidence type="ECO:0000313" key="13">
    <source>
        <dbReference type="Proteomes" id="UP001159364"/>
    </source>
</evidence>
<accession>A0AAV8SBJ6</accession>
<keyword evidence="8" id="KW-0449">Lipoprotein</keyword>
<evidence type="ECO:0000256" key="1">
    <source>
        <dbReference type="ARBA" id="ARBA00004609"/>
    </source>
</evidence>
<evidence type="ECO:0000256" key="8">
    <source>
        <dbReference type="ARBA" id="ARBA00023288"/>
    </source>
</evidence>
<dbReference type="CDD" id="cd00010">
    <property type="entry name" value="AAI_LTSS"/>
    <property type="match status" value="1"/>
</dbReference>
<dbReference type="SMART" id="SM00499">
    <property type="entry name" value="AAI"/>
    <property type="match status" value="1"/>
</dbReference>
<dbReference type="PANTHER" id="PTHR33044">
    <property type="entry name" value="BIFUNCTIONAL INHIBITOR/LIPID-TRANSFER PROTEIN/SEED STORAGE 2S ALBUMIN SUPERFAMILY PROTEIN-RELATED"/>
    <property type="match status" value="1"/>
</dbReference>